<sequence>MHLISTIPGGWNPNDEGVFYIDQSPGDIIFLSSADSDLFMMNNAYKLIYNSVENPPSFRFANLSYFKQELTIDTYIDEVISSAKIVVLKLLGGKGYYNYLCEALTECCEENDIQLVFLPGDNKPDLELMQSSNIPLKEVDLIWKYIQSGGLENCQAALQLISNRITDIKVTPNAIKTIPDLFLYHPDEGIYNASTLQQEKKQAIIFGYRSYYLSNNLAPVHSIINALKVQGISAIALMAAGYREQDIQQQIFDLLKSHHIEKPQVIINTTGFSVQGFHDTTQSLFDVFNVPVIQAIIGSCNRESWLEGSFGLPPTDIAMNIALPEVDGKIISKVISFKESIEKDILTDSEVVSYVPNMEGCEFVAQMAKAWINLQYKNNSAKKVALVLPNYPNKNSRLANGVGLDTPQSTLQILAQLADENYSLATDYPKTTKELINKLTNAVTNDLETINTLNERRTIKLDIGIFYKYYNQLSDELREKVEAQWGNPEKSPNYKDGNFLIPGFLSENVLISIQPSRGYNLDLQASYHSPDLPPTPAYLAYYIWLQHDFKADALVHIGKHGNLEWLPGKSVALSKETCFPAAILGPIPHFYPFIINDPGEGTQAKRRNQAIILDHLIPPMTRAENYGDLLKLELLIDEFYESALVDKKRATLIKTKIEKLVNESHLKSDLNEDGKDIDALLEVIDGYLCELKESQIRGGLHILGRMPTDEKLVDLIVALHRLPQGNLKGITQSLADDLQLDFDPINVVYSDAFDKEIFGIHCRTFGQAVELLENKAKNIVHQLLNGNPIHKIGDDTSQIIKYILQHTVPVLQKTSNEIGNLIKGLNGQYIPAGGSGAPTRGRLDILPTGRNFYSVDVRTVPSETAYQLGQKSAQNIIDRYLQENGEYPTSIGLSVWGTSTMRTSGDDIAQALALIGVKPVWQGSNRRVKDFKVLSTLELRRPRVDVMLRISGFFRDAFPDLISLFNAAIEKVSQLDETDEQNPIKKRVEEETKQWQQEGLDDKQANERALYRVFGSKPGAYGAGLQGLIDGKNWTTSDDLAQAYINWSGYAYSGKNNSGKSAHETFKKRLSSIEVVMQNQDNREHDILDSDDYYQFQGGMTAAVNTIKGSQPETYFGDHSRPDNPKIKSLKEELLKVFRSRVVNPKWMQGMRDHGYKGAFEMAATMDYLFAYDATTNLIEDFMYEQITETYLLDEENKAFIEEHNPWALKDMSERMLEAIQRGMWENPSEETIEELKDIYKNSDALTE</sequence>
<dbReference type="GO" id="GO:0009236">
    <property type="term" value="P:cobalamin biosynthetic process"/>
    <property type="evidence" value="ECO:0007669"/>
    <property type="project" value="InterPro"/>
</dbReference>
<dbReference type="NCBIfam" id="TIGR02257">
    <property type="entry name" value="cobalto_cobN"/>
    <property type="match status" value="1"/>
</dbReference>
<dbReference type="PANTHER" id="PTHR44119">
    <property type="entry name" value="MAGNESIUM-CHELATASE SUBUNIT CHLH, CHLOROPLASTIC"/>
    <property type="match status" value="1"/>
</dbReference>
<keyword evidence="3" id="KW-1185">Reference proteome</keyword>
<evidence type="ECO:0000313" key="3">
    <source>
        <dbReference type="Proteomes" id="UP000247345"/>
    </source>
</evidence>
<dbReference type="InterPro" id="IPR003672">
    <property type="entry name" value="CobN/Mg_chltase"/>
</dbReference>
<dbReference type="CDD" id="cd10150">
    <property type="entry name" value="CobN_like"/>
    <property type="match status" value="1"/>
</dbReference>
<gene>
    <name evidence="2" type="ORF">BTO14_05350</name>
</gene>
<dbReference type="Proteomes" id="UP000247345">
    <property type="component" value="Unassembled WGS sequence"/>
</dbReference>
<dbReference type="EMBL" id="MSCK01000001">
    <property type="protein sequence ID" value="PQJ72717.1"/>
    <property type="molecule type" value="Genomic_DNA"/>
</dbReference>
<evidence type="ECO:0000313" key="2">
    <source>
        <dbReference type="EMBL" id="PQJ72717.1"/>
    </source>
</evidence>
<reference evidence="2 3" key="1">
    <citation type="submission" date="2016-12" db="EMBL/GenBank/DDBJ databases">
        <title>Trade-off between light-utilization and light-protection in marine flavobacteria.</title>
        <authorList>
            <person name="Kumagai Y."/>
            <person name="Yoshizawa S."/>
            <person name="Kogure K."/>
            <person name="Iwasaki W."/>
        </authorList>
    </citation>
    <scope>NUCLEOTIDE SEQUENCE [LARGE SCALE GENOMIC DNA]</scope>
    <source>
        <strain evidence="2 3">KCTC 12100</strain>
    </source>
</reference>
<organism evidence="2 3">
    <name type="scientific">Polaribacter butkevichii</name>
    <dbReference type="NCBI Taxonomy" id="218490"/>
    <lineage>
        <taxon>Bacteria</taxon>
        <taxon>Pseudomonadati</taxon>
        <taxon>Bacteroidota</taxon>
        <taxon>Flavobacteriia</taxon>
        <taxon>Flavobacteriales</taxon>
        <taxon>Flavobacteriaceae</taxon>
    </lineage>
</organism>
<dbReference type="Pfam" id="PF02514">
    <property type="entry name" value="CobN-Mg_chel"/>
    <property type="match status" value="1"/>
</dbReference>
<evidence type="ECO:0000259" key="1">
    <source>
        <dbReference type="Pfam" id="PF02514"/>
    </source>
</evidence>
<dbReference type="InterPro" id="IPR011953">
    <property type="entry name" value="Cobalto_CobN"/>
</dbReference>
<dbReference type="OrthoDB" id="9757976at2"/>
<comment type="caution">
    <text evidence="2">The sequence shown here is derived from an EMBL/GenBank/DDBJ whole genome shotgun (WGS) entry which is preliminary data.</text>
</comment>
<dbReference type="GO" id="GO:0051116">
    <property type="term" value="F:cobaltochelatase activity"/>
    <property type="evidence" value="ECO:0007669"/>
    <property type="project" value="InterPro"/>
</dbReference>
<accession>A0A2P6CCT2</accession>
<name>A0A2P6CCT2_9FLAO</name>
<proteinExistence type="predicted"/>
<dbReference type="RefSeq" id="WP_105048376.1">
    <property type="nucleotide sequence ID" value="NZ_CP150661.1"/>
</dbReference>
<feature type="domain" description="CobN/magnesium chelatase" evidence="1">
    <location>
        <begin position="143"/>
        <end position="1231"/>
    </location>
</feature>
<protein>
    <submittedName>
        <fullName evidence="2">Cobaltochelatase subunit CobN</fullName>
    </submittedName>
</protein>
<dbReference type="PANTHER" id="PTHR44119:SF4">
    <property type="entry name" value="AEROBIC COBALTOCHELATASE SUBUNIT COBN"/>
    <property type="match status" value="1"/>
</dbReference>
<dbReference type="AlphaFoldDB" id="A0A2P6CCT2"/>